<evidence type="ECO:0000256" key="4">
    <source>
        <dbReference type="ARBA" id="ARBA00022842"/>
    </source>
</evidence>
<dbReference type="EMBL" id="JAUOZU010000007">
    <property type="protein sequence ID" value="MDO6964385.1"/>
    <property type="molecule type" value="Genomic_DNA"/>
</dbReference>
<dbReference type="PANTHER" id="PTHR31609">
    <property type="entry name" value="YDJC DEACETYLASE FAMILY MEMBER"/>
    <property type="match status" value="1"/>
</dbReference>
<keyword evidence="5" id="KW-0119">Carbohydrate metabolism</keyword>
<accession>A0ABT8YL27</accession>
<organism evidence="6 7">
    <name type="scientific">Rhizobium alvei</name>
    <dbReference type="NCBI Taxonomy" id="1132659"/>
    <lineage>
        <taxon>Bacteria</taxon>
        <taxon>Pseudomonadati</taxon>
        <taxon>Pseudomonadota</taxon>
        <taxon>Alphaproteobacteria</taxon>
        <taxon>Hyphomicrobiales</taxon>
        <taxon>Rhizobiaceae</taxon>
        <taxon>Rhizobium/Agrobacterium group</taxon>
        <taxon>Rhizobium</taxon>
    </lineage>
</organism>
<name>A0ABT8YL27_9HYPH</name>
<evidence type="ECO:0000256" key="3">
    <source>
        <dbReference type="ARBA" id="ARBA00022801"/>
    </source>
</evidence>
<keyword evidence="3" id="KW-0378">Hydrolase</keyword>
<keyword evidence="4" id="KW-0460">Magnesium</keyword>
<protein>
    <submittedName>
        <fullName evidence="6">ChbG/HpnK family deacetylase</fullName>
    </submittedName>
</protein>
<dbReference type="PANTHER" id="PTHR31609:SF1">
    <property type="entry name" value="CARBOHYDRATE DEACETYLASE"/>
    <property type="match status" value="1"/>
</dbReference>
<evidence type="ECO:0000256" key="5">
    <source>
        <dbReference type="ARBA" id="ARBA00023277"/>
    </source>
</evidence>
<comment type="cofactor">
    <cofactor evidence="1">
        <name>Mg(2+)</name>
        <dbReference type="ChEBI" id="CHEBI:18420"/>
    </cofactor>
</comment>
<evidence type="ECO:0000313" key="6">
    <source>
        <dbReference type="EMBL" id="MDO6964385.1"/>
    </source>
</evidence>
<reference evidence="6" key="1">
    <citation type="journal article" date="2015" name="Int. J. Syst. Evol. Microbiol.">
        <title>Rhizobium alvei sp. nov., isolated from a freshwater river.</title>
        <authorList>
            <person name="Sheu S.Y."/>
            <person name="Huang H.W."/>
            <person name="Young C.C."/>
            <person name="Chen W.M."/>
        </authorList>
    </citation>
    <scope>NUCLEOTIDE SEQUENCE</scope>
    <source>
        <strain evidence="6">TNR-22</strain>
    </source>
</reference>
<dbReference type="RefSeq" id="WP_304376298.1">
    <property type="nucleotide sequence ID" value="NZ_JAUOZU010000007.1"/>
</dbReference>
<dbReference type="InterPro" id="IPR006879">
    <property type="entry name" value="YdjC-like"/>
</dbReference>
<keyword evidence="7" id="KW-1185">Reference proteome</keyword>
<dbReference type="Pfam" id="PF04794">
    <property type="entry name" value="YdjC"/>
    <property type="match status" value="1"/>
</dbReference>
<evidence type="ECO:0000313" key="7">
    <source>
        <dbReference type="Proteomes" id="UP001174932"/>
    </source>
</evidence>
<gene>
    <name evidence="6" type="ORF">Q4481_10485</name>
</gene>
<sequence length="256" mass="27910">MSGQADAIALTIADDFGLGRGHDRVILSLLASGRIDGTSVMIDGDMDMADVSALKALREKGAKVGLHLNLTHPFAAMSAHAPLSSLMRECLLGKAPDWARTELVRQTEAFRKLFGTLPDYYDGHQHCHCLPGIAAFAADLPREEGTWMRVPLPAHLPGLILNVRAGGLKVLVVAAMAWQARAVFARKHWRINSDFSGFLRLDRPDAVARWLPRLLARRKDDCLMMVHPGAVDDPCQCPGHDPGSRKVEAVMLSQVG</sequence>
<keyword evidence="2" id="KW-0479">Metal-binding</keyword>
<dbReference type="Proteomes" id="UP001174932">
    <property type="component" value="Unassembled WGS sequence"/>
</dbReference>
<dbReference type="Gene3D" id="3.20.20.370">
    <property type="entry name" value="Glycoside hydrolase/deacetylase"/>
    <property type="match status" value="1"/>
</dbReference>
<dbReference type="SUPFAM" id="SSF88713">
    <property type="entry name" value="Glycoside hydrolase/deacetylase"/>
    <property type="match status" value="1"/>
</dbReference>
<proteinExistence type="predicted"/>
<evidence type="ECO:0000256" key="2">
    <source>
        <dbReference type="ARBA" id="ARBA00022723"/>
    </source>
</evidence>
<reference evidence="6" key="2">
    <citation type="submission" date="2023-07" db="EMBL/GenBank/DDBJ databases">
        <authorList>
            <person name="Shen H."/>
        </authorList>
    </citation>
    <scope>NUCLEOTIDE SEQUENCE</scope>
    <source>
        <strain evidence="6">TNR-22</strain>
    </source>
</reference>
<comment type="caution">
    <text evidence="6">The sequence shown here is derived from an EMBL/GenBank/DDBJ whole genome shotgun (WGS) entry which is preliminary data.</text>
</comment>
<evidence type="ECO:0000256" key="1">
    <source>
        <dbReference type="ARBA" id="ARBA00001946"/>
    </source>
</evidence>
<dbReference type="InterPro" id="IPR011330">
    <property type="entry name" value="Glyco_hydro/deAcase_b/a-brl"/>
</dbReference>